<reference evidence="3" key="1">
    <citation type="journal article" date="2019" name="Int. J. Syst. Evol. Microbiol.">
        <title>The Global Catalogue of Microorganisms (GCM) 10K type strain sequencing project: providing services to taxonomists for standard genome sequencing and annotation.</title>
        <authorList>
            <consortium name="The Broad Institute Genomics Platform"/>
            <consortium name="The Broad Institute Genome Sequencing Center for Infectious Disease"/>
            <person name="Wu L."/>
            <person name="Ma J."/>
        </authorList>
    </citation>
    <scope>NUCLEOTIDE SEQUENCE [LARGE SCALE GENOMIC DNA]</scope>
    <source>
        <strain evidence="3">KCTC 42182</strain>
    </source>
</reference>
<dbReference type="InterPro" id="IPR022742">
    <property type="entry name" value="Hydrolase_4"/>
</dbReference>
<comment type="caution">
    <text evidence="2">The sequence shown here is derived from an EMBL/GenBank/DDBJ whole genome shotgun (WGS) entry which is preliminary data.</text>
</comment>
<dbReference type="SUPFAM" id="SSF53474">
    <property type="entry name" value="alpha/beta-Hydrolases"/>
    <property type="match status" value="1"/>
</dbReference>
<keyword evidence="2" id="KW-0378">Hydrolase</keyword>
<dbReference type="GO" id="GO:0016787">
    <property type="term" value="F:hydrolase activity"/>
    <property type="evidence" value="ECO:0007669"/>
    <property type="project" value="UniProtKB-KW"/>
</dbReference>
<dbReference type="RefSeq" id="WP_379729289.1">
    <property type="nucleotide sequence ID" value="NZ_JBHRYJ010000005.1"/>
</dbReference>
<dbReference type="Proteomes" id="UP001595711">
    <property type="component" value="Unassembled WGS sequence"/>
</dbReference>
<dbReference type="Gene3D" id="3.40.50.1820">
    <property type="entry name" value="alpha/beta hydrolase"/>
    <property type="match status" value="1"/>
</dbReference>
<feature type="domain" description="Serine aminopeptidase S33" evidence="1">
    <location>
        <begin position="70"/>
        <end position="305"/>
    </location>
</feature>
<dbReference type="PRINTS" id="PR00111">
    <property type="entry name" value="ABHYDROLASE"/>
</dbReference>
<evidence type="ECO:0000313" key="3">
    <source>
        <dbReference type="Proteomes" id="UP001595711"/>
    </source>
</evidence>
<dbReference type="InterPro" id="IPR051044">
    <property type="entry name" value="MAG_DAG_Lipase"/>
</dbReference>
<protein>
    <submittedName>
        <fullName evidence="2">Alpha/beta hydrolase</fullName>
    </submittedName>
</protein>
<dbReference type="InterPro" id="IPR029058">
    <property type="entry name" value="AB_hydrolase_fold"/>
</dbReference>
<dbReference type="EMBL" id="JBHRYJ010000005">
    <property type="protein sequence ID" value="MFC3677706.1"/>
    <property type="molecule type" value="Genomic_DNA"/>
</dbReference>
<accession>A0ABV7VLN1</accession>
<keyword evidence="3" id="KW-1185">Reference proteome</keyword>
<dbReference type="InterPro" id="IPR000073">
    <property type="entry name" value="AB_hydrolase_1"/>
</dbReference>
<evidence type="ECO:0000313" key="2">
    <source>
        <dbReference type="EMBL" id="MFC3677706.1"/>
    </source>
</evidence>
<gene>
    <name evidence="2" type="ORF">ACFOOQ_19295</name>
</gene>
<dbReference type="PANTHER" id="PTHR11614">
    <property type="entry name" value="PHOSPHOLIPASE-RELATED"/>
    <property type="match status" value="1"/>
</dbReference>
<evidence type="ECO:0000259" key="1">
    <source>
        <dbReference type="Pfam" id="PF12146"/>
    </source>
</evidence>
<sequence>MTRPGLFRIAGWRLLPLVALLLALQLGACAPRLQPPGDAALPPALDTAAGDWRADDGRVLPLRSWLPDGKPKAVILALHGFNDYGMAFADPGAWWAQRGIATFAPDQRGFGAGPYHGYWPGGQRMADDVGDLTRLLRKRYPGVPLYWLGESMGGAVALAAWQDETDHPDGLVLSAPAVWGRASMPLLYRASLWLASYTIPWKTFTGQGLDIQASDNIPMLIRLGRDPLVIKATRVDTIHGLVNLMDMASTVRPQGVPLLLLYGAKDEVIPRPPVERFAEALQAARPSGLQIAVYGNGWHMLLRDLEGKTVWRDIAAWIADPALAALPSGAGRKALPLFAGAVPAR</sequence>
<dbReference type="Pfam" id="PF12146">
    <property type="entry name" value="Hydrolase_4"/>
    <property type="match status" value="1"/>
</dbReference>
<proteinExistence type="predicted"/>
<organism evidence="2 3">
    <name type="scientific">Ferrovibrio xuzhouensis</name>
    <dbReference type="NCBI Taxonomy" id="1576914"/>
    <lineage>
        <taxon>Bacteria</taxon>
        <taxon>Pseudomonadati</taxon>
        <taxon>Pseudomonadota</taxon>
        <taxon>Alphaproteobacteria</taxon>
        <taxon>Rhodospirillales</taxon>
        <taxon>Rhodospirillaceae</taxon>
        <taxon>Ferrovibrio</taxon>
    </lineage>
</organism>
<name>A0ABV7VLN1_9PROT</name>